<evidence type="ECO:0000256" key="4">
    <source>
        <dbReference type="ARBA" id="ARBA00023295"/>
    </source>
</evidence>
<dbReference type="EMBL" id="JBFCZG010000002">
    <property type="protein sequence ID" value="KAL3426394.1"/>
    <property type="molecule type" value="Genomic_DNA"/>
</dbReference>
<dbReference type="GO" id="GO:0016787">
    <property type="term" value="F:hydrolase activity"/>
    <property type="evidence" value="ECO:0007669"/>
    <property type="project" value="UniProtKB-KW"/>
</dbReference>
<dbReference type="CDD" id="cd18820">
    <property type="entry name" value="GH43_LbAraf43-like"/>
    <property type="match status" value="1"/>
</dbReference>
<evidence type="ECO:0000256" key="3">
    <source>
        <dbReference type="ARBA" id="ARBA00022801"/>
    </source>
</evidence>
<accession>A0ABR4PSQ7</accession>
<keyword evidence="2 6" id="KW-0732">Signal</keyword>
<sequence length="321" mass="34694">MAKILVFLLSLLSILQLASAATYSNPLRNPEGSDPFIVYTGGYYYLMTTTWNDVQITRATTLNGLKTGTKKTVYTTTTASRCCNVWAPEVHYFDGKWYIYYTAGTSANLDGQRVNVLTGGATPWDAFSYTGVLYNQWGIDATVLRFTTGNYLVFSCMSNSEQSLCIAPLKTPTSIGTVSVLSRPTQSWERVGAPVNEAPAALYHGGKTMLTYSASYCWTASYQLGLLTWNGGDPTLSTSWVKTGPVFSSANGNYGTGHNGFFTSPDGTQIWNVFHAEPNSAGACDATRYTMAEIVNWNSDGSPNFGSAHKLGTVLSGPSGE</sequence>
<dbReference type="PANTHER" id="PTHR43817:SF1">
    <property type="entry name" value="HYDROLASE, FAMILY 43, PUTATIVE (AFU_ORTHOLOGUE AFUA_3G01660)-RELATED"/>
    <property type="match status" value="1"/>
</dbReference>
<dbReference type="Pfam" id="PF04616">
    <property type="entry name" value="Glyco_hydro_43"/>
    <property type="match status" value="1"/>
</dbReference>
<dbReference type="Proteomes" id="UP001629113">
    <property type="component" value="Unassembled WGS sequence"/>
</dbReference>
<keyword evidence="8" id="KW-1185">Reference proteome</keyword>
<feature type="chain" id="PRO_5046854354" evidence="6">
    <location>
        <begin position="21"/>
        <end position="321"/>
    </location>
</feature>
<keyword evidence="3 5" id="KW-0378">Hydrolase</keyword>
<evidence type="ECO:0000313" key="7">
    <source>
        <dbReference type="EMBL" id="KAL3426394.1"/>
    </source>
</evidence>
<reference evidence="7 8" key="1">
    <citation type="submission" date="2024-06" db="EMBL/GenBank/DDBJ databases">
        <title>Complete genome of Phlyctema vagabunda strain 19-DSS-EL-015.</title>
        <authorList>
            <person name="Fiorenzani C."/>
        </authorList>
    </citation>
    <scope>NUCLEOTIDE SEQUENCE [LARGE SCALE GENOMIC DNA]</scope>
    <source>
        <strain evidence="7 8">19-DSS-EL-015</strain>
    </source>
</reference>
<dbReference type="InterPro" id="IPR023296">
    <property type="entry name" value="Glyco_hydro_beta-prop_sf"/>
</dbReference>
<evidence type="ECO:0000256" key="1">
    <source>
        <dbReference type="ARBA" id="ARBA00009865"/>
    </source>
</evidence>
<evidence type="ECO:0000256" key="5">
    <source>
        <dbReference type="RuleBase" id="RU361187"/>
    </source>
</evidence>
<feature type="signal peptide" evidence="6">
    <location>
        <begin position="1"/>
        <end position="20"/>
    </location>
</feature>
<organism evidence="7 8">
    <name type="scientific">Phlyctema vagabunda</name>
    <dbReference type="NCBI Taxonomy" id="108571"/>
    <lineage>
        <taxon>Eukaryota</taxon>
        <taxon>Fungi</taxon>
        <taxon>Dikarya</taxon>
        <taxon>Ascomycota</taxon>
        <taxon>Pezizomycotina</taxon>
        <taxon>Leotiomycetes</taxon>
        <taxon>Helotiales</taxon>
        <taxon>Dermateaceae</taxon>
        <taxon>Phlyctema</taxon>
    </lineage>
</organism>
<evidence type="ECO:0000256" key="2">
    <source>
        <dbReference type="ARBA" id="ARBA00022729"/>
    </source>
</evidence>
<comment type="caution">
    <text evidence="7">The sequence shown here is derived from an EMBL/GenBank/DDBJ whole genome shotgun (WGS) entry which is preliminary data.</text>
</comment>
<evidence type="ECO:0000256" key="6">
    <source>
        <dbReference type="SAM" id="SignalP"/>
    </source>
</evidence>
<protein>
    <submittedName>
        <fullName evidence="7">Glycosyl hydrolase family 43</fullName>
    </submittedName>
</protein>
<dbReference type="Gene3D" id="2.115.10.20">
    <property type="entry name" value="Glycosyl hydrolase domain, family 43"/>
    <property type="match status" value="1"/>
</dbReference>
<comment type="similarity">
    <text evidence="1 5">Belongs to the glycosyl hydrolase 43 family.</text>
</comment>
<gene>
    <name evidence="7" type="ORF">PVAG01_03185</name>
</gene>
<keyword evidence="4 5" id="KW-0326">Glycosidase</keyword>
<dbReference type="SUPFAM" id="SSF75005">
    <property type="entry name" value="Arabinanase/levansucrase/invertase"/>
    <property type="match status" value="1"/>
</dbReference>
<dbReference type="InterPro" id="IPR006710">
    <property type="entry name" value="Glyco_hydro_43"/>
</dbReference>
<name>A0ABR4PSQ7_9HELO</name>
<proteinExistence type="inferred from homology"/>
<dbReference type="PANTHER" id="PTHR43817">
    <property type="entry name" value="GLYCOSYL HYDROLASE"/>
    <property type="match status" value="1"/>
</dbReference>
<evidence type="ECO:0000313" key="8">
    <source>
        <dbReference type="Proteomes" id="UP001629113"/>
    </source>
</evidence>